<accession>A0A7K1TZZ7</accession>
<dbReference type="Proteomes" id="UP000461730">
    <property type="component" value="Unassembled WGS sequence"/>
</dbReference>
<dbReference type="AlphaFoldDB" id="A0A7K1TZZ7"/>
<keyword evidence="2" id="KW-1185">Reference proteome</keyword>
<gene>
    <name evidence="1" type="ORF">GO493_05410</name>
</gene>
<reference evidence="1 2" key="1">
    <citation type="submission" date="2019-12" db="EMBL/GenBank/DDBJ databases">
        <title>Chitinophaga sp. strain ysch24 (GDMCC 1.1355), whole genome shotgun sequence.</title>
        <authorList>
            <person name="Zhang X."/>
        </authorList>
    </citation>
    <scope>NUCLEOTIDE SEQUENCE [LARGE SCALE GENOMIC DNA]</scope>
    <source>
        <strain evidence="2">ysch24</strain>
    </source>
</reference>
<evidence type="ECO:0000313" key="1">
    <source>
        <dbReference type="EMBL" id="MVT07689.1"/>
    </source>
</evidence>
<dbReference type="EMBL" id="WRXN01000001">
    <property type="protein sequence ID" value="MVT07689.1"/>
    <property type="molecule type" value="Genomic_DNA"/>
</dbReference>
<evidence type="ECO:0000313" key="2">
    <source>
        <dbReference type="Proteomes" id="UP000461730"/>
    </source>
</evidence>
<protein>
    <submittedName>
        <fullName evidence="1">Uncharacterized protein</fullName>
    </submittedName>
</protein>
<organism evidence="1 2">
    <name type="scientific">Chitinophaga tropicalis</name>
    <dbReference type="NCBI Taxonomy" id="2683588"/>
    <lineage>
        <taxon>Bacteria</taxon>
        <taxon>Pseudomonadati</taxon>
        <taxon>Bacteroidota</taxon>
        <taxon>Chitinophagia</taxon>
        <taxon>Chitinophagales</taxon>
        <taxon>Chitinophagaceae</taxon>
        <taxon>Chitinophaga</taxon>
    </lineage>
</organism>
<proteinExistence type="predicted"/>
<dbReference type="RefSeq" id="WP_157305071.1">
    <property type="nucleotide sequence ID" value="NZ_WRXN01000001.1"/>
</dbReference>
<name>A0A7K1TZZ7_9BACT</name>
<comment type="caution">
    <text evidence="1">The sequence shown here is derived from an EMBL/GenBank/DDBJ whole genome shotgun (WGS) entry which is preliminary data.</text>
</comment>
<sequence>MDNSTYSEYCRLQTVLRAVGVGQQADGGLAKAVKTNAPHFQLDYAQHKEGGNRFSFQLAFYQLDGAKPYTLHHLHATLQRPIDIPEVEINGVNSLDLDWRMSKINWNFSERTTNNDNRFITDPQAIQRAVLEVMTDLGTLECAEVGKDVCRRLEAKYFYHSGITNVHPLKDIYEKILKEHSMRHTFYLPEQNCLTFDNLYRAMRTGHLPTIQPAQLPLLEVKVNRLSPYEYIVTNGRVTVSDSLQRYFSSFKNAFEHAQAVDDRHFFPEHVLDKNLDFVICNVNIIDALDKQLMATKRVLWKTEQTPQIRGNQLSWWLQREKIKATDFELQTGYPLTKMKTLDGKPDVYIIDKHALKSSQPLSARYLLRRRPKRKGGHGGL</sequence>